<gene>
    <name evidence="1" type="ORF">TNIN_102151</name>
</gene>
<organism evidence="1 2">
    <name type="scientific">Trichonephila inaurata madagascariensis</name>
    <dbReference type="NCBI Taxonomy" id="2747483"/>
    <lineage>
        <taxon>Eukaryota</taxon>
        <taxon>Metazoa</taxon>
        <taxon>Ecdysozoa</taxon>
        <taxon>Arthropoda</taxon>
        <taxon>Chelicerata</taxon>
        <taxon>Arachnida</taxon>
        <taxon>Araneae</taxon>
        <taxon>Araneomorphae</taxon>
        <taxon>Entelegynae</taxon>
        <taxon>Araneoidea</taxon>
        <taxon>Nephilidae</taxon>
        <taxon>Trichonephila</taxon>
        <taxon>Trichonephila inaurata</taxon>
    </lineage>
</organism>
<proteinExistence type="predicted"/>
<sequence length="128" mass="14171">MRTRRVHTSGMRDLAGFCSRKRDSHCSPSSVFSWPSATRFTTKVLSTLDFLLDVAGILNSQGITPCVLWGVFGICRQSQLFPVSFTKRKGGTQLESRHCDTSTGATLLLPFQSFLLHLRMVNGNISCS</sequence>
<accession>A0A8X7C125</accession>
<evidence type="ECO:0000313" key="1">
    <source>
        <dbReference type="EMBL" id="GFY50298.1"/>
    </source>
</evidence>
<dbReference type="Proteomes" id="UP000886998">
    <property type="component" value="Unassembled WGS sequence"/>
</dbReference>
<evidence type="ECO:0000313" key="2">
    <source>
        <dbReference type="Proteomes" id="UP000886998"/>
    </source>
</evidence>
<name>A0A8X7C125_9ARAC</name>
<keyword evidence="2" id="KW-1185">Reference proteome</keyword>
<reference evidence="1" key="1">
    <citation type="submission" date="2020-08" db="EMBL/GenBank/DDBJ databases">
        <title>Multicomponent nature underlies the extraordinary mechanical properties of spider dragline silk.</title>
        <authorList>
            <person name="Kono N."/>
            <person name="Nakamura H."/>
            <person name="Mori M."/>
            <person name="Yoshida Y."/>
            <person name="Ohtoshi R."/>
            <person name="Malay A.D."/>
            <person name="Moran D.A.P."/>
            <person name="Tomita M."/>
            <person name="Numata K."/>
            <person name="Arakawa K."/>
        </authorList>
    </citation>
    <scope>NUCLEOTIDE SEQUENCE</scope>
</reference>
<comment type="caution">
    <text evidence="1">The sequence shown here is derived from an EMBL/GenBank/DDBJ whole genome shotgun (WGS) entry which is preliminary data.</text>
</comment>
<protein>
    <submittedName>
        <fullName evidence="1">Uncharacterized protein</fullName>
    </submittedName>
</protein>
<dbReference type="EMBL" id="BMAV01007393">
    <property type="protein sequence ID" value="GFY50298.1"/>
    <property type="molecule type" value="Genomic_DNA"/>
</dbReference>
<dbReference type="AlphaFoldDB" id="A0A8X7C125"/>